<proteinExistence type="predicted"/>
<evidence type="ECO:0000313" key="3">
    <source>
        <dbReference type="Proteomes" id="UP001517367"/>
    </source>
</evidence>
<dbReference type="EMBL" id="SRMP02000020">
    <property type="protein sequence ID" value="MFN0292151.1"/>
    <property type="molecule type" value="Genomic_DNA"/>
</dbReference>
<gene>
    <name evidence="2" type="ORF">E5L68_012160</name>
</gene>
<dbReference type="Proteomes" id="UP001517367">
    <property type="component" value="Unassembled WGS sequence"/>
</dbReference>
<keyword evidence="3" id="KW-1185">Reference proteome</keyword>
<dbReference type="RefSeq" id="WP_138730972.1">
    <property type="nucleotide sequence ID" value="NZ_SRMP02000020.1"/>
</dbReference>
<feature type="domain" description="DUF2314" evidence="1">
    <location>
        <begin position="100"/>
        <end position="156"/>
    </location>
</feature>
<protein>
    <submittedName>
        <fullName evidence="2">DUF2314 domain-containing protein</fullName>
    </submittedName>
</protein>
<sequence length="161" mass="18941">MTIQIISLIIVGLIVVYFLRKEQVKHNDYFGKKRKLTKKEQAVLDHYKSIYKAVPNDKRLPNIKRDKFELEDIALTATEMIYDNPIPTTEEIEKTKIGDLVKLLFTGKDGYVERMWVEVLEKENDIFKGLLRNDAIEFSDLNEGKTLYFHSNHIYDIENET</sequence>
<comment type="caution">
    <text evidence="2">The sequence shown here is derived from an EMBL/GenBank/DDBJ whole genome shotgun (WGS) entry which is preliminary data.</text>
</comment>
<evidence type="ECO:0000259" key="1">
    <source>
        <dbReference type="Pfam" id="PF10077"/>
    </source>
</evidence>
<reference evidence="2 3" key="1">
    <citation type="submission" date="2024-12" db="EMBL/GenBank/DDBJ databases">
        <authorList>
            <person name="Hu S."/>
        </authorList>
    </citation>
    <scope>NUCLEOTIDE SEQUENCE [LARGE SCALE GENOMIC DNA]</scope>
    <source>
        <strain evidence="2 3">P-25</strain>
    </source>
</reference>
<dbReference type="InterPro" id="IPR018756">
    <property type="entry name" value="DUF2314"/>
</dbReference>
<evidence type="ECO:0000313" key="2">
    <source>
        <dbReference type="EMBL" id="MFN0292151.1"/>
    </source>
</evidence>
<dbReference type="Pfam" id="PF10077">
    <property type="entry name" value="DUF2314"/>
    <property type="match status" value="1"/>
</dbReference>
<name>A0ABW9JKA1_9SPHI</name>
<accession>A0ABW9JKA1</accession>
<organism evidence="2 3">
    <name type="scientific">Pedobacter helvus</name>
    <dbReference type="NCBI Taxonomy" id="2563444"/>
    <lineage>
        <taxon>Bacteria</taxon>
        <taxon>Pseudomonadati</taxon>
        <taxon>Bacteroidota</taxon>
        <taxon>Sphingobacteriia</taxon>
        <taxon>Sphingobacteriales</taxon>
        <taxon>Sphingobacteriaceae</taxon>
        <taxon>Pedobacter</taxon>
    </lineage>
</organism>